<keyword evidence="1" id="KW-0732">Signal</keyword>
<name>A0A7W5DXT0_9BACT</name>
<sequence length="232" mass="26453">MNRSFILLPLLLCMPISAISVQADDELERSHKGELLFEELFIEMAPRLSTGVGDWQIVDREFIKGKELAKNKHTAFRKFLLNHQDVIYQFDVRFEGDSYAKLLINYDLVHLANCVIKPTEISITKLGESKKRQLMSDAARKKGLPIEEGPWQKKNILLESQKLNLAIGQWHTVTVEIVGDQLIARVGDMEVRGKHPGLTEKKTNFGIQATGLNDYVHFDNLRIWTAVTQPTN</sequence>
<dbReference type="EMBL" id="JACHXU010000006">
    <property type="protein sequence ID" value="MBB3206490.1"/>
    <property type="molecule type" value="Genomic_DNA"/>
</dbReference>
<protein>
    <recommendedName>
        <fullName evidence="4">3-keto-disaccharide hydrolase domain-containing protein</fullName>
    </recommendedName>
</protein>
<proteinExistence type="predicted"/>
<keyword evidence="3" id="KW-1185">Reference proteome</keyword>
<evidence type="ECO:0000313" key="2">
    <source>
        <dbReference type="EMBL" id="MBB3206490.1"/>
    </source>
</evidence>
<accession>A0A7W5DXT0</accession>
<dbReference type="RefSeq" id="WP_184304958.1">
    <property type="nucleotide sequence ID" value="NZ_JACHXU010000006.1"/>
</dbReference>
<feature type="signal peptide" evidence="1">
    <location>
        <begin position="1"/>
        <end position="23"/>
    </location>
</feature>
<comment type="caution">
    <text evidence="2">The sequence shown here is derived from an EMBL/GenBank/DDBJ whole genome shotgun (WGS) entry which is preliminary data.</text>
</comment>
<reference evidence="2 3" key="1">
    <citation type="submission" date="2020-08" db="EMBL/GenBank/DDBJ databases">
        <title>Genomic Encyclopedia of Type Strains, Phase III (KMG-III): the genomes of soil and plant-associated and newly described type strains.</title>
        <authorList>
            <person name="Whitman W."/>
        </authorList>
    </citation>
    <scope>NUCLEOTIDE SEQUENCE [LARGE SCALE GENOMIC DNA]</scope>
    <source>
        <strain evidence="2 3">CECT 8075</strain>
    </source>
</reference>
<evidence type="ECO:0008006" key="4">
    <source>
        <dbReference type="Google" id="ProtNLM"/>
    </source>
</evidence>
<feature type="chain" id="PRO_5030936294" description="3-keto-disaccharide hydrolase domain-containing protein" evidence="1">
    <location>
        <begin position="24"/>
        <end position="232"/>
    </location>
</feature>
<dbReference type="Gene3D" id="2.60.120.560">
    <property type="entry name" value="Exo-inulinase, domain 1"/>
    <property type="match status" value="1"/>
</dbReference>
<dbReference type="Proteomes" id="UP000536179">
    <property type="component" value="Unassembled WGS sequence"/>
</dbReference>
<evidence type="ECO:0000313" key="3">
    <source>
        <dbReference type="Proteomes" id="UP000536179"/>
    </source>
</evidence>
<gene>
    <name evidence="2" type="ORF">FHS27_002299</name>
</gene>
<evidence type="ECO:0000256" key="1">
    <source>
        <dbReference type="SAM" id="SignalP"/>
    </source>
</evidence>
<organism evidence="2 3">
    <name type="scientific">Aporhodopirellula rubra</name>
    <dbReference type="NCBI Taxonomy" id="980271"/>
    <lineage>
        <taxon>Bacteria</taxon>
        <taxon>Pseudomonadati</taxon>
        <taxon>Planctomycetota</taxon>
        <taxon>Planctomycetia</taxon>
        <taxon>Pirellulales</taxon>
        <taxon>Pirellulaceae</taxon>
        <taxon>Aporhodopirellula</taxon>
    </lineage>
</organism>
<dbReference type="AlphaFoldDB" id="A0A7W5DXT0"/>